<dbReference type="InterPro" id="IPR011009">
    <property type="entry name" value="Kinase-like_dom_sf"/>
</dbReference>
<dbReference type="SUPFAM" id="SSF56112">
    <property type="entry name" value="Protein kinase-like (PK-like)"/>
    <property type="match status" value="1"/>
</dbReference>
<sequence length="485" mass="55778">MQVHETHISIVFLAGEFAYKIKKAIHTDFLDYRTLDRRKHFCDEEVRLDGRYSRDLYIGVVPIGWEDGHLQVGSKKEPVEFAVKMRRFPAGSLLSERLAAGKLTTAEVHQQAETIADFHQSSEVANANVAAQWPDYFVNNVHQIFQTLEPKLSQETQATLKVIQNWIDQWSQDHPDALARRVKQGAIRECHGDLHVDNVVQWDGRLVPFDGIEFSEQLRWIDVLCDAAFLEMDLAYRDHLDLARTFMNHYLETTGDYESLELRRPFLIYRALVRALVAIIRSDQSQLSAGEREEALADACQHVRLAYRFTLKETPQLWITHGFSGSGKTTFSETVVQRHDAIRLRSDTERKRLFGLHPTDRPSPSMQAQVYSDGSNERTYTHLESLAKATLQAGYGVIVDATFLRQRDRQRFHDLARREGVEYVILDCRADHQTLRQRVADRMAGNQDASDANLDVLEHQFRSDEPLTPAEMKHVVVLPDFADRL</sequence>
<dbReference type="PANTHER" id="PTHR43883:SF1">
    <property type="entry name" value="GLUCONOKINASE"/>
    <property type="match status" value="1"/>
</dbReference>
<dbReference type="Gene3D" id="3.40.50.300">
    <property type="entry name" value="P-loop containing nucleotide triphosphate hydrolases"/>
    <property type="match status" value="1"/>
</dbReference>
<proteinExistence type="predicted"/>
<evidence type="ECO:0000313" key="2">
    <source>
        <dbReference type="Proteomes" id="UP000316213"/>
    </source>
</evidence>
<accession>A0A5C6A0L2</accession>
<gene>
    <name evidence="1" type="ORF">Pla100_44260</name>
</gene>
<dbReference type="InterPro" id="IPR052732">
    <property type="entry name" value="Cell-binding_unc_protein"/>
</dbReference>
<dbReference type="Proteomes" id="UP000316213">
    <property type="component" value="Unassembled WGS sequence"/>
</dbReference>
<dbReference type="InterPro" id="IPR027417">
    <property type="entry name" value="P-loop_NTPase"/>
</dbReference>
<dbReference type="Pfam" id="PF13671">
    <property type="entry name" value="AAA_33"/>
    <property type="match status" value="1"/>
</dbReference>
<name>A0A5C6A0L2_9BACT</name>
<dbReference type="EMBL" id="SJPM01000010">
    <property type="protein sequence ID" value="TWT93109.1"/>
    <property type="molecule type" value="Genomic_DNA"/>
</dbReference>
<dbReference type="PANTHER" id="PTHR43883">
    <property type="entry name" value="SLR0207 PROTEIN"/>
    <property type="match status" value="1"/>
</dbReference>
<dbReference type="AlphaFoldDB" id="A0A5C6A0L2"/>
<comment type="caution">
    <text evidence="1">The sequence shown here is derived from an EMBL/GenBank/DDBJ whole genome shotgun (WGS) entry which is preliminary data.</text>
</comment>
<organism evidence="1 2">
    <name type="scientific">Neorhodopirellula pilleata</name>
    <dbReference type="NCBI Taxonomy" id="2714738"/>
    <lineage>
        <taxon>Bacteria</taxon>
        <taxon>Pseudomonadati</taxon>
        <taxon>Planctomycetota</taxon>
        <taxon>Planctomycetia</taxon>
        <taxon>Pirellulales</taxon>
        <taxon>Pirellulaceae</taxon>
        <taxon>Neorhodopirellula</taxon>
    </lineage>
</organism>
<dbReference type="RefSeq" id="WP_146579925.1">
    <property type="nucleotide sequence ID" value="NZ_SJPM01000010.1"/>
</dbReference>
<reference evidence="1 2" key="1">
    <citation type="submission" date="2019-02" db="EMBL/GenBank/DDBJ databases">
        <title>Deep-cultivation of Planctomycetes and their phenomic and genomic characterization uncovers novel biology.</title>
        <authorList>
            <person name="Wiegand S."/>
            <person name="Jogler M."/>
            <person name="Boedeker C."/>
            <person name="Pinto D."/>
            <person name="Vollmers J."/>
            <person name="Rivas-Marin E."/>
            <person name="Kohn T."/>
            <person name="Peeters S.H."/>
            <person name="Heuer A."/>
            <person name="Rast P."/>
            <person name="Oberbeckmann S."/>
            <person name="Bunk B."/>
            <person name="Jeske O."/>
            <person name="Meyerdierks A."/>
            <person name="Storesund J.E."/>
            <person name="Kallscheuer N."/>
            <person name="Luecker S."/>
            <person name="Lage O.M."/>
            <person name="Pohl T."/>
            <person name="Merkel B.J."/>
            <person name="Hornburger P."/>
            <person name="Mueller R.-W."/>
            <person name="Bruemmer F."/>
            <person name="Labrenz M."/>
            <person name="Spormann A.M."/>
            <person name="Op Den Camp H."/>
            <person name="Overmann J."/>
            <person name="Amann R."/>
            <person name="Jetten M.S.M."/>
            <person name="Mascher T."/>
            <person name="Medema M.H."/>
            <person name="Devos D.P."/>
            <person name="Kaster A.-K."/>
            <person name="Ovreas L."/>
            <person name="Rohde M."/>
            <person name="Galperin M.Y."/>
            <person name="Jogler C."/>
        </authorList>
    </citation>
    <scope>NUCLEOTIDE SEQUENCE [LARGE SCALE GENOMIC DNA]</scope>
    <source>
        <strain evidence="1 2">Pla100</strain>
    </source>
</reference>
<keyword evidence="2" id="KW-1185">Reference proteome</keyword>
<protein>
    <submittedName>
        <fullName evidence="1">Zeta toxin</fullName>
    </submittedName>
</protein>
<evidence type="ECO:0000313" key="1">
    <source>
        <dbReference type="EMBL" id="TWT93109.1"/>
    </source>
</evidence>
<dbReference type="OrthoDB" id="9810277at2"/>
<dbReference type="SUPFAM" id="SSF52540">
    <property type="entry name" value="P-loop containing nucleoside triphosphate hydrolases"/>
    <property type="match status" value="1"/>
</dbReference>